<dbReference type="EMBL" id="CM037161">
    <property type="protein sequence ID" value="KAH7854245.1"/>
    <property type="molecule type" value="Genomic_DNA"/>
</dbReference>
<name>A0ACB7YL44_9ERIC</name>
<comment type="caution">
    <text evidence="1">The sequence shown here is derived from an EMBL/GenBank/DDBJ whole genome shotgun (WGS) entry which is preliminary data.</text>
</comment>
<accession>A0ACB7YL44</accession>
<protein>
    <submittedName>
        <fullName evidence="1">Uncharacterized protein</fullName>
    </submittedName>
</protein>
<organism evidence="1 2">
    <name type="scientific">Vaccinium darrowii</name>
    <dbReference type="NCBI Taxonomy" id="229202"/>
    <lineage>
        <taxon>Eukaryota</taxon>
        <taxon>Viridiplantae</taxon>
        <taxon>Streptophyta</taxon>
        <taxon>Embryophyta</taxon>
        <taxon>Tracheophyta</taxon>
        <taxon>Spermatophyta</taxon>
        <taxon>Magnoliopsida</taxon>
        <taxon>eudicotyledons</taxon>
        <taxon>Gunneridae</taxon>
        <taxon>Pentapetalae</taxon>
        <taxon>asterids</taxon>
        <taxon>Ericales</taxon>
        <taxon>Ericaceae</taxon>
        <taxon>Vaccinioideae</taxon>
        <taxon>Vaccinieae</taxon>
        <taxon>Vaccinium</taxon>
    </lineage>
</organism>
<evidence type="ECO:0000313" key="2">
    <source>
        <dbReference type="Proteomes" id="UP000828048"/>
    </source>
</evidence>
<dbReference type="Proteomes" id="UP000828048">
    <property type="component" value="Chromosome 11"/>
</dbReference>
<gene>
    <name evidence="1" type="ORF">Vadar_011693</name>
</gene>
<sequence length="75" mass="8280">MNQGEEEKVGVLVKKDIVKEGIDDLLDGGEEGEMRRERARKLGGMAKKATEEGGSSHLNLTLLIQDILEKVNCEK</sequence>
<keyword evidence="2" id="KW-1185">Reference proteome</keyword>
<proteinExistence type="predicted"/>
<evidence type="ECO:0000313" key="1">
    <source>
        <dbReference type="EMBL" id="KAH7854245.1"/>
    </source>
</evidence>
<reference evidence="1 2" key="1">
    <citation type="journal article" date="2021" name="Hortic Res">
        <title>High-quality reference genome and annotation aids understanding of berry development for evergreen blueberry (Vaccinium darrowii).</title>
        <authorList>
            <person name="Yu J."/>
            <person name="Hulse-Kemp A.M."/>
            <person name="Babiker E."/>
            <person name="Staton M."/>
        </authorList>
    </citation>
    <scope>NUCLEOTIDE SEQUENCE [LARGE SCALE GENOMIC DNA]</scope>
    <source>
        <strain evidence="2">cv. NJ 8807/NJ 8810</strain>
        <tissue evidence="1">Young leaf</tissue>
    </source>
</reference>